<keyword evidence="1" id="KW-0812">Transmembrane</keyword>
<accession>A0ABT4YWZ2</accession>
<dbReference type="Proteomes" id="UP001210678">
    <property type="component" value="Unassembled WGS sequence"/>
</dbReference>
<protein>
    <submittedName>
        <fullName evidence="2">Uncharacterized protein</fullName>
    </submittedName>
</protein>
<evidence type="ECO:0000256" key="1">
    <source>
        <dbReference type="SAM" id="Phobius"/>
    </source>
</evidence>
<gene>
    <name evidence="2" type="ORF">PGX00_21290</name>
</gene>
<evidence type="ECO:0000313" key="2">
    <source>
        <dbReference type="EMBL" id="MDB1126061.1"/>
    </source>
</evidence>
<organism evidence="2 3">
    <name type="scientific">Vibrio algarum</name>
    <dbReference type="NCBI Taxonomy" id="3020714"/>
    <lineage>
        <taxon>Bacteria</taxon>
        <taxon>Pseudomonadati</taxon>
        <taxon>Pseudomonadota</taxon>
        <taxon>Gammaproteobacteria</taxon>
        <taxon>Vibrionales</taxon>
        <taxon>Vibrionaceae</taxon>
        <taxon>Vibrio</taxon>
    </lineage>
</organism>
<reference evidence="2 3" key="1">
    <citation type="submission" date="2023-01" db="EMBL/GenBank/DDBJ databases">
        <title>Vibrio sp. KJ40-1 sp.nov, isolated from marine algae.</title>
        <authorList>
            <person name="Butt M."/>
            <person name="Kim J.M.J."/>
            <person name="Jeon C.O.C."/>
        </authorList>
    </citation>
    <scope>NUCLEOTIDE SEQUENCE [LARGE SCALE GENOMIC DNA]</scope>
    <source>
        <strain evidence="2 3">KJ40-1</strain>
    </source>
</reference>
<keyword evidence="3" id="KW-1185">Reference proteome</keyword>
<evidence type="ECO:0000313" key="3">
    <source>
        <dbReference type="Proteomes" id="UP001210678"/>
    </source>
</evidence>
<feature type="transmembrane region" description="Helical" evidence="1">
    <location>
        <begin position="20"/>
        <end position="41"/>
    </location>
</feature>
<keyword evidence="1" id="KW-0472">Membrane</keyword>
<comment type="caution">
    <text evidence="2">The sequence shown here is derived from an EMBL/GenBank/DDBJ whole genome shotgun (WGS) entry which is preliminary data.</text>
</comment>
<proteinExistence type="predicted"/>
<dbReference type="EMBL" id="JAQLOI010000003">
    <property type="protein sequence ID" value="MDB1126061.1"/>
    <property type="molecule type" value="Genomic_DNA"/>
</dbReference>
<dbReference type="RefSeq" id="WP_272140345.1">
    <property type="nucleotide sequence ID" value="NZ_JAQLOI010000003.1"/>
</dbReference>
<sequence length="62" mass="6957">MINSTNKLIACMTYITQCKFNSLGSVASVVSFVVIQQLLILPSTMFDEKHRGFEAMTREQKG</sequence>
<name>A0ABT4YWZ2_9VIBR</name>
<keyword evidence="1" id="KW-1133">Transmembrane helix</keyword>